<evidence type="ECO:0000256" key="4">
    <source>
        <dbReference type="ARBA" id="ARBA00023136"/>
    </source>
</evidence>
<keyword evidence="2 6" id="KW-0812">Transmembrane</keyword>
<proteinExistence type="predicted"/>
<evidence type="ECO:0000256" key="1">
    <source>
        <dbReference type="ARBA" id="ARBA00004141"/>
    </source>
</evidence>
<keyword evidence="4 6" id="KW-0472">Membrane</keyword>
<feature type="transmembrane region" description="Helical" evidence="6">
    <location>
        <begin position="110"/>
        <end position="128"/>
    </location>
</feature>
<dbReference type="OrthoDB" id="6884957at2759"/>
<keyword evidence="3 6" id="KW-1133">Transmembrane helix</keyword>
<dbReference type="SUPFAM" id="SSF103473">
    <property type="entry name" value="MFS general substrate transporter"/>
    <property type="match status" value="1"/>
</dbReference>
<evidence type="ECO:0008006" key="10">
    <source>
        <dbReference type="Google" id="ProtNLM"/>
    </source>
</evidence>
<evidence type="ECO:0000256" key="5">
    <source>
        <dbReference type="SAM" id="MobiDB-lite"/>
    </source>
</evidence>
<evidence type="ECO:0000313" key="8">
    <source>
        <dbReference type="EMBL" id="KAG9333733.1"/>
    </source>
</evidence>
<accession>A0A8T2N0X4</accession>
<gene>
    <name evidence="8" type="ORF">JZ751_010282</name>
</gene>
<feature type="compositionally biased region" description="Low complexity" evidence="5">
    <location>
        <begin position="498"/>
        <end position="510"/>
    </location>
</feature>
<organism evidence="8 9">
    <name type="scientific">Albula glossodonta</name>
    <name type="common">roundjaw bonefish</name>
    <dbReference type="NCBI Taxonomy" id="121402"/>
    <lineage>
        <taxon>Eukaryota</taxon>
        <taxon>Metazoa</taxon>
        <taxon>Chordata</taxon>
        <taxon>Craniata</taxon>
        <taxon>Vertebrata</taxon>
        <taxon>Euteleostomi</taxon>
        <taxon>Actinopterygii</taxon>
        <taxon>Neopterygii</taxon>
        <taxon>Teleostei</taxon>
        <taxon>Albuliformes</taxon>
        <taxon>Albulidae</taxon>
        <taxon>Albula</taxon>
    </lineage>
</organism>
<comment type="caution">
    <text evidence="8">The sequence shown here is derived from an EMBL/GenBank/DDBJ whole genome shotgun (WGS) entry which is preliminary data.</text>
</comment>
<dbReference type="Proteomes" id="UP000824540">
    <property type="component" value="Unassembled WGS sequence"/>
</dbReference>
<feature type="non-terminal residue" evidence="8">
    <location>
        <position position="586"/>
    </location>
</feature>
<feature type="transmembrane region" description="Helical" evidence="6">
    <location>
        <begin position="148"/>
        <end position="168"/>
    </location>
</feature>
<evidence type="ECO:0000256" key="2">
    <source>
        <dbReference type="ARBA" id="ARBA00022692"/>
    </source>
</evidence>
<evidence type="ECO:0000256" key="6">
    <source>
        <dbReference type="SAM" id="Phobius"/>
    </source>
</evidence>
<dbReference type="EMBL" id="JAFBMS010000180">
    <property type="protein sequence ID" value="KAG9333733.1"/>
    <property type="molecule type" value="Genomic_DNA"/>
</dbReference>
<dbReference type="Gene3D" id="1.20.1250.20">
    <property type="entry name" value="MFS general substrate transporter like domains"/>
    <property type="match status" value="1"/>
</dbReference>
<feature type="region of interest" description="Disordered" evidence="5">
    <location>
        <begin position="323"/>
        <end position="372"/>
    </location>
</feature>
<reference evidence="8" key="1">
    <citation type="thesis" date="2021" institute="BYU ScholarsArchive" country="Provo, UT, USA">
        <title>Applications of and Algorithms for Genome Assembly and Genomic Analyses with an Emphasis on Marine Teleosts.</title>
        <authorList>
            <person name="Pickett B.D."/>
        </authorList>
    </citation>
    <scope>NUCLEOTIDE SEQUENCE</scope>
    <source>
        <strain evidence="8">HI-2016</strain>
    </source>
</reference>
<dbReference type="GO" id="GO:0016020">
    <property type="term" value="C:membrane"/>
    <property type="evidence" value="ECO:0007669"/>
    <property type="project" value="UniProtKB-SubCell"/>
</dbReference>
<comment type="subcellular location">
    <subcellularLocation>
        <location evidence="1">Membrane</location>
        <topology evidence="1">Multi-pass membrane protein</topology>
    </subcellularLocation>
</comment>
<feature type="transmembrane region" description="Helical" evidence="6">
    <location>
        <begin position="286"/>
        <end position="307"/>
    </location>
</feature>
<sequence length="586" mass="61452">MVANFVVLAGQLLMPGLAALCRDWQVLQAVIICPLVLMLSYIWIFPESLRWLLSTQQYCRAKRQMFRIAKKNKVGETDADEVFAVAVSNSLFMSKPKKTCIVKMVGTRTLWKNIVVLCVNSLTGYGIHHCFARSMIDPEAGATTMFQSFYTDYFMMAGIAVASCMALAGEIQHAAEHRYKQSETLNKKFSIAFSIIGMFSSHAVSNLSIFFCAEITPTVISSGITGERPHLLPPGGFWSQTSGRCLIVLTLGLSLCRGGGLGLVLASAGFGMLTAPIMELHDQKGYFLHHIIFACCTLICIICILLLPETRYQPLPETIGDGEAYTRQPLLPPKKPGEQDPLLTKLDPAGGQETALGGADNPPSAGDVNAAPPCGVEDEVPCIVIPPPCTMDDAAAEPIALDTIIPTAADSISLCATPPATDTTDSKTTDTESPTAAEASPPGITDSALPIAADAIPPYTTDPRIPDTSPSADKDDAPVHATDAAQPTTVDSISGSNDGTPPAGATDATPPAAPPLCTIDAVAPPPPDTEPTANSKAPCSMDVSPTGPAPSPSSVPANDAPPSPTDSVSPTTTDPDRAIPVNGTAS</sequence>
<keyword evidence="9" id="KW-1185">Reference proteome</keyword>
<feature type="signal peptide" evidence="7">
    <location>
        <begin position="1"/>
        <end position="18"/>
    </location>
</feature>
<evidence type="ECO:0000313" key="9">
    <source>
        <dbReference type="Proteomes" id="UP000824540"/>
    </source>
</evidence>
<dbReference type="PANTHER" id="PTHR24064">
    <property type="entry name" value="SOLUTE CARRIER FAMILY 22 MEMBER"/>
    <property type="match status" value="1"/>
</dbReference>
<feature type="region of interest" description="Disordered" evidence="5">
    <location>
        <begin position="415"/>
        <end position="586"/>
    </location>
</feature>
<dbReference type="Pfam" id="PF00083">
    <property type="entry name" value="Sugar_tr"/>
    <property type="match status" value="1"/>
</dbReference>
<keyword evidence="7" id="KW-0732">Signal</keyword>
<feature type="transmembrane region" description="Helical" evidence="6">
    <location>
        <begin position="189"/>
        <end position="211"/>
    </location>
</feature>
<feature type="compositionally biased region" description="Polar residues" evidence="5">
    <location>
        <begin position="485"/>
        <end position="497"/>
    </location>
</feature>
<protein>
    <recommendedName>
        <fullName evidence="10">Solute carrier family 22 member 23</fullName>
    </recommendedName>
</protein>
<dbReference type="GO" id="GO:0022857">
    <property type="term" value="F:transmembrane transporter activity"/>
    <property type="evidence" value="ECO:0007669"/>
    <property type="project" value="InterPro"/>
</dbReference>
<name>A0A8T2N0X4_9TELE</name>
<feature type="chain" id="PRO_5035767158" description="Solute carrier family 22 member 23" evidence="7">
    <location>
        <begin position="19"/>
        <end position="586"/>
    </location>
</feature>
<feature type="transmembrane region" description="Helical" evidence="6">
    <location>
        <begin position="246"/>
        <end position="274"/>
    </location>
</feature>
<dbReference type="PRINTS" id="PR01217">
    <property type="entry name" value="PRICHEXTENSN"/>
</dbReference>
<dbReference type="AlphaFoldDB" id="A0A8T2N0X4"/>
<dbReference type="InterPro" id="IPR036259">
    <property type="entry name" value="MFS_trans_sf"/>
</dbReference>
<feature type="transmembrane region" description="Helical" evidence="6">
    <location>
        <begin position="28"/>
        <end position="45"/>
    </location>
</feature>
<evidence type="ECO:0000256" key="3">
    <source>
        <dbReference type="ARBA" id="ARBA00022989"/>
    </source>
</evidence>
<feature type="compositionally biased region" description="Pro residues" evidence="5">
    <location>
        <begin position="547"/>
        <end position="564"/>
    </location>
</feature>
<dbReference type="InterPro" id="IPR005828">
    <property type="entry name" value="MFS_sugar_transport-like"/>
</dbReference>
<evidence type="ECO:0000256" key="7">
    <source>
        <dbReference type="SAM" id="SignalP"/>
    </source>
</evidence>